<evidence type="ECO:0000256" key="1">
    <source>
        <dbReference type="PROSITE-ProRule" id="PRU00703"/>
    </source>
</evidence>
<reference evidence="3 4" key="1">
    <citation type="submission" date="2017-04" db="EMBL/GenBank/DDBJ databases">
        <title>Whole Genome Sequence of 1,4-Dioxane Degrading Bacterium Mycobacterium dioxanotrophicus PH-06.</title>
        <authorList>
            <person name="He Y."/>
        </authorList>
    </citation>
    <scope>NUCLEOTIDE SEQUENCE [LARGE SCALE GENOMIC DNA]</scope>
    <source>
        <strain evidence="3 4">PH-06</strain>
    </source>
</reference>
<dbReference type="InterPro" id="IPR046342">
    <property type="entry name" value="CBS_dom_sf"/>
</dbReference>
<protein>
    <recommendedName>
        <fullName evidence="2">CBS domain-containing protein</fullName>
    </recommendedName>
</protein>
<gene>
    <name evidence="3" type="ORF">BTO20_21260</name>
</gene>
<feature type="domain" description="CBS" evidence="2">
    <location>
        <begin position="91"/>
        <end position="147"/>
    </location>
</feature>
<dbReference type="Gene3D" id="3.10.580.10">
    <property type="entry name" value="CBS-domain"/>
    <property type="match status" value="1"/>
</dbReference>
<evidence type="ECO:0000313" key="4">
    <source>
        <dbReference type="Proteomes" id="UP000195331"/>
    </source>
</evidence>
<dbReference type="RefSeq" id="WP_087082444.1">
    <property type="nucleotide sequence ID" value="NZ_CP020809.1"/>
</dbReference>
<keyword evidence="4" id="KW-1185">Reference proteome</keyword>
<evidence type="ECO:0000259" key="2">
    <source>
        <dbReference type="PROSITE" id="PS51371"/>
    </source>
</evidence>
<accession>A0A1Y0CET0</accession>
<name>A0A1Y0CET0_9MYCO</name>
<dbReference type="CDD" id="cd17788">
    <property type="entry name" value="CBS_pair_bac"/>
    <property type="match status" value="1"/>
</dbReference>
<proteinExistence type="predicted"/>
<dbReference type="OrthoDB" id="3535009at2"/>
<dbReference type="Proteomes" id="UP000195331">
    <property type="component" value="Chromosome"/>
</dbReference>
<dbReference type="KEGG" id="mdx:BTO20_21260"/>
<dbReference type="SMART" id="SM00116">
    <property type="entry name" value="CBS"/>
    <property type="match status" value="2"/>
</dbReference>
<dbReference type="AlphaFoldDB" id="A0A1Y0CET0"/>
<dbReference type="InterPro" id="IPR000644">
    <property type="entry name" value="CBS_dom"/>
</dbReference>
<sequence length="147" mass="15926">MRAEDIAEEFPVVPADADALDAARMLAQHRLPGIVVTDPEGLPYAVLPASEVVRFIIPQYVQDDPALAGVLDESMADRIAEKLHGKTVREVLPKHLLDVPSARADDTIIEVAALMARLRSPLVAVLKDGKLHGVITASRLLEAALRR</sequence>
<dbReference type="EMBL" id="CP020809">
    <property type="protein sequence ID" value="ART73788.1"/>
    <property type="molecule type" value="Genomic_DNA"/>
</dbReference>
<dbReference type="SUPFAM" id="SSF54631">
    <property type="entry name" value="CBS-domain pair"/>
    <property type="match status" value="1"/>
</dbReference>
<dbReference type="PROSITE" id="PS51371">
    <property type="entry name" value="CBS"/>
    <property type="match status" value="1"/>
</dbReference>
<organism evidence="3 4">
    <name type="scientific">Mycobacterium dioxanotrophicus</name>
    <dbReference type="NCBI Taxonomy" id="482462"/>
    <lineage>
        <taxon>Bacteria</taxon>
        <taxon>Bacillati</taxon>
        <taxon>Actinomycetota</taxon>
        <taxon>Actinomycetes</taxon>
        <taxon>Mycobacteriales</taxon>
        <taxon>Mycobacteriaceae</taxon>
        <taxon>Mycobacterium</taxon>
    </lineage>
</organism>
<evidence type="ECO:0000313" key="3">
    <source>
        <dbReference type="EMBL" id="ART73788.1"/>
    </source>
</evidence>
<dbReference type="Pfam" id="PF00571">
    <property type="entry name" value="CBS"/>
    <property type="match status" value="2"/>
</dbReference>
<keyword evidence="1" id="KW-0129">CBS domain</keyword>